<dbReference type="Proteomes" id="UP000002812">
    <property type="component" value="Unassembled WGS sequence"/>
</dbReference>
<dbReference type="HOGENOM" id="CLU_1503147_0_0_1"/>
<protein>
    <submittedName>
        <fullName evidence="2">Uncharacterized protein</fullName>
    </submittedName>
</protein>
<reference evidence="2 3" key="1">
    <citation type="journal article" date="2012" name="Eukaryot. Cell">
        <title>Draft genome sequence of Aspergillus oryzae strain 3.042.</title>
        <authorList>
            <person name="Zhao G."/>
            <person name="Yao Y."/>
            <person name="Qi W."/>
            <person name="Wang C."/>
            <person name="Hou L."/>
            <person name="Zeng B."/>
            <person name="Cao X."/>
        </authorList>
    </citation>
    <scope>NUCLEOTIDE SEQUENCE [LARGE SCALE GENOMIC DNA]</scope>
    <source>
        <strain evidence="2 3">3.042</strain>
    </source>
</reference>
<comment type="caution">
    <text evidence="2">The sequence shown here is derived from an EMBL/GenBank/DDBJ whole genome shotgun (WGS) entry which is preliminary data.</text>
</comment>
<sequence>MKQYPYTQRVSISKQLIATKHIMKKREGKKKKSPLLLSNNLSEPILIHLRFNLLLRSPNQSRSLLHINVLLILLIILIGILVLILTPFESRRNITSLLLTLRLVVLPHLLDRTEIALRHQPPHLHNLRRNRHRTLIVNHHIKLIIHNLDQHILKILCIRLGSIIQHIGDRTAEPIALIR</sequence>
<organism evidence="2 3">
    <name type="scientific">Aspergillus oryzae (strain 3.042)</name>
    <name type="common">Yellow koji mold</name>
    <dbReference type="NCBI Taxonomy" id="1160506"/>
    <lineage>
        <taxon>Eukaryota</taxon>
        <taxon>Fungi</taxon>
        <taxon>Dikarya</taxon>
        <taxon>Ascomycota</taxon>
        <taxon>Pezizomycotina</taxon>
        <taxon>Eurotiomycetes</taxon>
        <taxon>Eurotiomycetidae</taxon>
        <taxon>Eurotiales</taxon>
        <taxon>Aspergillaceae</taxon>
        <taxon>Aspergillus</taxon>
        <taxon>Aspergillus subgen. Circumdati</taxon>
    </lineage>
</organism>
<accession>I8THR3</accession>
<reference evidence="3" key="2">
    <citation type="submission" date="2012-06" db="EMBL/GenBank/DDBJ databases">
        <title>Comparative genomic analyses of Aspergillus oryzae 3.042 and A. oryzae RIB40 for soy-sauce fermentation.</title>
        <authorList>
            <person name="Zhao G."/>
            <person name="Hou L."/>
            <person name="Wang C."/>
            <person name="Cao X."/>
        </authorList>
    </citation>
    <scope>NUCLEOTIDE SEQUENCE [LARGE SCALE GENOMIC DNA]</scope>
    <source>
        <strain evidence="3">3.042</strain>
    </source>
</reference>
<proteinExistence type="predicted"/>
<name>I8THR3_ASPO3</name>
<evidence type="ECO:0000256" key="1">
    <source>
        <dbReference type="SAM" id="Phobius"/>
    </source>
</evidence>
<evidence type="ECO:0000313" key="2">
    <source>
        <dbReference type="EMBL" id="EIT73288.1"/>
    </source>
</evidence>
<evidence type="ECO:0000313" key="3">
    <source>
        <dbReference type="Proteomes" id="UP000002812"/>
    </source>
</evidence>
<keyword evidence="1" id="KW-1133">Transmembrane helix</keyword>
<gene>
    <name evidence="2" type="ORF">Ao3042_10677</name>
</gene>
<keyword evidence="1" id="KW-0472">Membrane</keyword>
<dbReference type="EMBL" id="AKHY01000201">
    <property type="protein sequence ID" value="EIT73288.1"/>
    <property type="molecule type" value="Genomic_DNA"/>
</dbReference>
<feature type="transmembrane region" description="Helical" evidence="1">
    <location>
        <begin position="64"/>
        <end position="88"/>
    </location>
</feature>
<keyword evidence="1" id="KW-0812">Transmembrane</keyword>
<dbReference type="AlphaFoldDB" id="I8THR3"/>